<organism evidence="2 3">
    <name type="scientific">Dactylosporangium fulvum</name>
    <dbReference type="NCBI Taxonomy" id="53359"/>
    <lineage>
        <taxon>Bacteria</taxon>
        <taxon>Bacillati</taxon>
        <taxon>Actinomycetota</taxon>
        <taxon>Actinomycetes</taxon>
        <taxon>Micromonosporales</taxon>
        <taxon>Micromonosporaceae</taxon>
        <taxon>Dactylosporangium</taxon>
    </lineage>
</organism>
<keyword evidence="2" id="KW-0378">Hydrolase</keyword>
<accession>A0ABY5WBI8</accession>
<dbReference type="RefSeq" id="WP_259865686.1">
    <property type="nucleotide sequence ID" value="NZ_BAAAST010000195.1"/>
</dbReference>
<name>A0ABY5WBI8_9ACTN</name>
<reference evidence="2" key="2">
    <citation type="submission" date="2022-09" db="EMBL/GenBank/DDBJ databases">
        <title>Biosynthetic gene clusters of Dactylosporangioum fulvum.</title>
        <authorList>
            <person name="Caradec T."/>
        </authorList>
    </citation>
    <scope>NUCLEOTIDE SEQUENCE</scope>
    <source>
        <strain evidence="2">NRRL B-16292</strain>
    </source>
</reference>
<protein>
    <submittedName>
        <fullName evidence="2">Alpha/beta hydrolase-fold protein</fullName>
    </submittedName>
</protein>
<feature type="compositionally biased region" description="Basic and acidic residues" evidence="1">
    <location>
        <begin position="108"/>
        <end position="120"/>
    </location>
</feature>
<reference evidence="2" key="1">
    <citation type="submission" date="2021-04" db="EMBL/GenBank/DDBJ databases">
        <authorList>
            <person name="Hartkoorn R.C."/>
            <person name="Beaudoing E."/>
            <person name="Hot D."/>
        </authorList>
    </citation>
    <scope>NUCLEOTIDE SEQUENCE</scope>
    <source>
        <strain evidence="2">NRRL B-16292</strain>
    </source>
</reference>
<sequence>MLALRELFFDSGFLDTVCEEIVPWAATALGITVRPEQTTVSGVGAGAGMALYAALTRPDVFTSVITQAAPCGTAVGGDRPGWLIDALATTARVPEAGDLETDAIVDPGQRRDQGRHDDGRPQIWSVRAQKGPKPGRRRPINATPNWS</sequence>
<evidence type="ECO:0000313" key="3">
    <source>
        <dbReference type="Proteomes" id="UP001059617"/>
    </source>
</evidence>
<dbReference type="InterPro" id="IPR000801">
    <property type="entry name" value="Esterase-like"/>
</dbReference>
<gene>
    <name evidence="2" type="ORF">Dfulv_20425</name>
</gene>
<evidence type="ECO:0000313" key="2">
    <source>
        <dbReference type="EMBL" id="UWP86476.1"/>
    </source>
</evidence>
<dbReference type="InterPro" id="IPR029058">
    <property type="entry name" value="AB_hydrolase_fold"/>
</dbReference>
<dbReference type="Gene3D" id="3.40.50.1820">
    <property type="entry name" value="alpha/beta hydrolase"/>
    <property type="match status" value="1"/>
</dbReference>
<keyword evidence="3" id="KW-1185">Reference proteome</keyword>
<evidence type="ECO:0000256" key="1">
    <source>
        <dbReference type="SAM" id="MobiDB-lite"/>
    </source>
</evidence>
<dbReference type="EMBL" id="CP073720">
    <property type="protein sequence ID" value="UWP86476.1"/>
    <property type="molecule type" value="Genomic_DNA"/>
</dbReference>
<dbReference type="SUPFAM" id="SSF53474">
    <property type="entry name" value="alpha/beta-Hydrolases"/>
    <property type="match status" value="1"/>
</dbReference>
<dbReference type="Pfam" id="PF00756">
    <property type="entry name" value="Esterase"/>
    <property type="match status" value="1"/>
</dbReference>
<dbReference type="GO" id="GO:0016787">
    <property type="term" value="F:hydrolase activity"/>
    <property type="evidence" value="ECO:0007669"/>
    <property type="project" value="UniProtKB-KW"/>
</dbReference>
<proteinExistence type="predicted"/>
<feature type="region of interest" description="Disordered" evidence="1">
    <location>
        <begin position="98"/>
        <end position="147"/>
    </location>
</feature>
<dbReference type="Proteomes" id="UP001059617">
    <property type="component" value="Chromosome"/>
</dbReference>